<evidence type="ECO:0000259" key="2">
    <source>
        <dbReference type="Pfam" id="PF18620"/>
    </source>
</evidence>
<evidence type="ECO:0000259" key="1">
    <source>
        <dbReference type="Pfam" id="PF08522"/>
    </source>
</evidence>
<gene>
    <name evidence="3" type="ORF">B0I27_101503</name>
</gene>
<accession>A0A2T0UC59</accession>
<dbReference type="EMBL" id="PVTH01000001">
    <property type="protein sequence ID" value="PRY55531.1"/>
    <property type="molecule type" value="Genomic_DNA"/>
</dbReference>
<dbReference type="Gene3D" id="2.60.40.1740">
    <property type="entry name" value="hypothetical protein (bacova_03559)"/>
    <property type="match status" value="1"/>
</dbReference>
<protein>
    <submittedName>
        <fullName evidence="3">Uncharacterized protein DUF1735</fullName>
    </submittedName>
</protein>
<dbReference type="AlphaFoldDB" id="A0A2T0UC59"/>
<dbReference type="Proteomes" id="UP000238034">
    <property type="component" value="Unassembled WGS sequence"/>
</dbReference>
<evidence type="ECO:0000313" key="3">
    <source>
        <dbReference type="EMBL" id="PRY55531.1"/>
    </source>
</evidence>
<name>A0A2T0UC59_9SPHI</name>
<keyword evidence="4" id="KW-1185">Reference proteome</keyword>
<proteinExistence type="predicted"/>
<organism evidence="3 4">
    <name type="scientific">Arcticibacter pallidicorallinus</name>
    <dbReference type="NCBI Taxonomy" id="1259464"/>
    <lineage>
        <taxon>Bacteria</taxon>
        <taxon>Pseudomonadati</taxon>
        <taxon>Bacteroidota</taxon>
        <taxon>Sphingobacteriia</taxon>
        <taxon>Sphingobacteriales</taxon>
        <taxon>Sphingobacteriaceae</taxon>
        <taxon>Arcticibacter</taxon>
    </lineage>
</organism>
<dbReference type="RefSeq" id="WP_106291015.1">
    <property type="nucleotide sequence ID" value="NZ_PVTH01000001.1"/>
</dbReference>
<feature type="domain" description="DUF5627" evidence="2">
    <location>
        <begin position="177"/>
        <end position="313"/>
    </location>
</feature>
<sequence>MKRLLNIALVLVAALSSCKNEEWAFPDYDVQSVYFSYQGPIRTLTLGEDIFDTSLDNEKKVQIMATTGGVYKNRKDITIGIAVNNSLTQGLNFPAPFSGAVRPMPESYYRLASDRIVIPSDKLIGGVEVQLTDAFFADPLSIKTTYVIPLSMTNLSGADSILASKSYTLYAIRYINQWDGNYLRRGKDVFVGKNGNTALNTTVTRHAQYVEKDEVKKISTRSLNQVEFPVSFKAADATNINRTLLLTFSDDGNCTIAAADASFTASGSGKFVKKGEKNSWGSKDRDALYLTYQVELPERNVSSTDTLVLRDRGVKAEFFTPIAN</sequence>
<dbReference type="InterPro" id="IPR040580">
    <property type="entry name" value="DUF5627"/>
</dbReference>
<dbReference type="InterPro" id="IPR013728">
    <property type="entry name" value="BT_3987-like_N"/>
</dbReference>
<dbReference type="OrthoDB" id="1041979at2"/>
<dbReference type="PROSITE" id="PS51257">
    <property type="entry name" value="PROKAR_LIPOPROTEIN"/>
    <property type="match status" value="1"/>
</dbReference>
<comment type="caution">
    <text evidence="3">The sequence shown here is derived from an EMBL/GenBank/DDBJ whole genome shotgun (WGS) entry which is preliminary data.</text>
</comment>
<evidence type="ECO:0000313" key="4">
    <source>
        <dbReference type="Proteomes" id="UP000238034"/>
    </source>
</evidence>
<feature type="domain" description="BT-3987-like N-terminal" evidence="1">
    <location>
        <begin position="31"/>
        <end position="158"/>
    </location>
</feature>
<reference evidence="3 4" key="1">
    <citation type="submission" date="2018-03" db="EMBL/GenBank/DDBJ databases">
        <title>Genomic Encyclopedia of Type Strains, Phase III (KMG-III): the genomes of soil and plant-associated and newly described type strains.</title>
        <authorList>
            <person name="Whitman W."/>
        </authorList>
    </citation>
    <scope>NUCLEOTIDE SEQUENCE [LARGE SCALE GENOMIC DNA]</scope>
    <source>
        <strain evidence="3 4">CGMCC 1.9313</strain>
    </source>
</reference>
<dbReference type="Pfam" id="PF18620">
    <property type="entry name" value="DUF5627"/>
    <property type="match status" value="1"/>
</dbReference>
<dbReference type="Gene3D" id="2.40.128.420">
    <property type="match status" value="1"/>
</dbReference>
<dbReference type="Pfam" id="PF08522">
    <property type="entry name" value="BT_3987-like_N"/>
    <property type="match status" value="1"/>
</dbReference>